<dbReference type="InterPro" id="IPR003812">
    <property type="entry name" value="Fido"/>
</dbReference>
<dbReference type="GO" id="GO:0005524">
    <property type="term" value="F:ATP binding"/>
    <property type="evidence" value="ECO:0007669"/>
    <property type="project" value="UniProtKB-KW"/>
</dbReference>
<dbReference type="RefSeq" id="WP_209704413.1">
    <property type="nucleotide sequence ID" value="NZ_JAFIDA010000001.1"/>
</dbReference>
<feature type="domain" description="Fido" evidence="4">
    <location>
        <begin position="144"/>
        <end position="292"/>
    </location>
</feature>
<reference evidence="5" key="1">
    <citation type="submission" date="2021-02" db="EMBL/GenBank/DDBJ databases">
        <title>Sequencing the genomes of 1000 actinobacteria strains.</title>
        <authorList>
            <person name="Klenk H.-P."/>
        </authorList>
    </citation>
    <scope>NUCLEOTIDE SEQUENCE</scope>
    <source>
        <strain evidence="5">DSM 22850</strain>
    </source>
</reference>
<evidence type="ECO:0000256" key="1">
    <source>
        <dbReference type="PIRSR" id="PIRSR640198-1"/>
    </source>
</evidence>
<dbReference type="Pfam" id="PF13784">
    <property type="entry name" value="Fic_N"/>
    <property type="match status" value="1"/>
</dbReference>
<dbReference type="Gene3D" id="1.10.3290.10">
    <property type="entry name" value="Fido-like domain"/>
    <property type="match status" value="1"/>
</dbReference>
<protein>
    <submittedName>
        <fullName evidence="5">Fic family protein</fullName>
    </submittedName>
</protein>
<evidence type="ECO:0000313" key="6">
    <source>
        <dbReference type="Proteomes" id="UP000675163"/>
    </source>
</evidence>
<dbReference type="AlphaFoldDB" id="A0A940T363"/>
<accession>A0A940T363</accession>
<dbReference type="EMBL" id="JAFIDA010000001">
    <property type="protein sequence ID" value="MBP1325379.1"/>
    <property type="molecule type" value="Genomic_DNA"/>
</dbReference>
<dbReference type="PANTHER" id="PTHR13504">
    <property type="entry name" value="FIDO DOMAIN-CONTAINING PROTEIN DDB_G0283145"/>
    <property type="match status" value="1"/>
</dbReference>
<dbReference type="Proteomes" id="UP000675163">
    <property type="component" value="Unassembled WGS sequence"/>
</dbReference>
<proteinExistence type="predicted"/>
<evidence type="ECO:0000259" key="4">
    <source>
        <dbReference type="PROSITE" id="PS51459"/>
    </source>
</evidence>
<keyword evidence="2" id="KW-0547">Nucleotide-binding</keyword>
<feature type="active site" evidence="1">
    <location>
        <position position="228"/>
    </location>
</feature>
<evidence type="ECO:0000256" key="3">
    <source>
        <dbReference type="SAM" id="MobiDB-lite"/>
    </source>
</evidence>
<evidence type="ECO:0000256" key="2">
    <source>
        <dbReference type="PIRSR" id="PIRSR640198-2"/>
    </source>
</evidence>
<sequence>MSQVNSAQPPAWPAITTEPHPWARDPTVVTSRRQSLRARGDYQAAVLPLIADLDVHLDAETLAAADDASAELARFDSEVGSITAPFASVLLRTESASSSEVEKLTSSAKQVALAELDAAKSGNARLVVGNVRAMQAALELSESINEDAIIAMQRALLYESAPEYTGKFREEPVWIGGGSISPHAASFVPPHNDRVPSLMADLVQFCARTDLPVLAHAALAHAQFETIHPFSDGNGRTGRALLHSMLRHGRLTRNVTVPVSAGLLSDTDGYFRALTSYRNGDPSPIILAFADAVFAGINNGRTLVEELQAIAAGWANTAPARRGSAGVAIRELLLRQPVITAQIVADELGVSFVSATATIERLVAAGALVQTNDYKRNRIWHTPEVLAALDRFGARARRQRP</sequence>
<dbReference type="PANTHER" id="PTHR13504:SF38">
    <property type="entry name" value="FIDO DOMAIN-CONTAINING PROTEIN"/>
    <property type="match status" value="1"/>
</dbReference>
<dbReference type="InterPro" id="IPR025758">
    <property type="entry name" value="Fic/DOC_N"/>
</dbReference>
<name>A0A940T363_9MICO</name>
<dbReference type="InterPro" id="IPR040198">
    <property type="entry name" value="Fido_containing"/>
</dbReference>
<comment type="caution">
    <text evidence="5">The sequence shown here is derived from an EMBL/GenBank/DDBJ whole genome shotgun (WGS) entry which is preliminary data.</text>
</comment>
<keyword evidence="2" id="KW-0067">ATP-binding</keyword>
<keyword evidence="6" id="KW-1185">Reference proteome</keyword>
<gene>
    <name evidence="5" type="ORF">JOF28_000611</name>
</gene>
<dbReference type="InterPro" id="IPR036597">
    <property type="entry name" value="Fido-like_dom_sf"/>
</dbReference>
<dbReference type="SUPFAM" id="SSF140931">
    <property type="entry name" value="Fic-like"/>
    <property type="match status" value="1"/>
</dbReference>
<feature type="region of interest" description="Disordered" evidence="3">
    <location>
        <begin position="1"/>
        <end position="27"/>
    </location>
</feature>
<dbReference type="Pfam" id="PF02661">
    <property type="entry name" value="Fic"/>
    <property type="match status" value="1"/>
</dbReference>
<evidence type="ECO:0000313" key="5">
    <source>
        <dbReference type="EMBL" id="MBP1325379.1"/>
    </source>
</evidence>
<feature type="binding site" evidence="2">
    <location>
        <begin position="232"/>
        <end position="239"/>
    </location>
    <ligand>
        <name>ATP</name>
        <dbReference type="ChEBI" id="CHEBI:30616"/>
    </ligand>
</feature>
<organism evidence="5 6">
    <name type="scientific">Leucobacter exalbidus</name>
    <dbReference type="NCBI Taxonomy" id="662960"/>
    <lineage>
        <taxon>Bacteria</taxon>
        <taxon>Bacillati</taxon>
        <taxon>Actinomycetota</taxon>
        <taxon>Actinomycetes</taxon>
        <taxon>Micrococcales</taxon>
        <taxon>Microbacteriaceae</taxon>
        <taxon>Leucobacter</taxon>
    </lineage>
</organism>
<dbReference type="PROSITE" id="PS51459">
    <property type="entry name" value="FIDO"/>
    <property type="match status" value="1"/>
</dbReference>